<comment type="similarity">
    <text evidence="2">Belongs to the zinc-containing alcohol dehydrogenase family.</text>
</comment>
<comment type="caution">
    <text evidence="6">The sequence shown here is derived from an EMBL/GenBank/DDBJ whole genome shotgun (WGS) entry which is preliminary data.</text>
</comment>
<evidence type="ECO:0000256" key="3">
    <source>
        <dbReference type="ARBA" id="ARBA00022723"/>
    </source>
</evidence>
<dbReference type="GO" id="GO:0016491">
    <property type="term" value="F:oxidoreductase activity"/>
    <property type="evidence" value="ECO:0007669"/>
    <property type="project" value="UniProtKB-KW"/>
</dbReference>
<dbReference type="OrthoDB" id="9781588at2"/>
<proteinExistence type="inferred from homology"/>
<gene>
    <name evidence="6" type="ORF">BN873_300041</name>
</gene>
<dbReference type="GO" id="GO:0046872">
    <property type="term" value="F:metal ion binding"/>
    <property type="evidence" value="ECO:0007669"/>
    <property type="project" value="UniProtKB-KW"/>
</dbReference>
<dbReference type="Proteomes" id="UP000035760">
    <property type="component" value="Unassembled WGS sequence"/>
</dbReference>
<dbReference type="PANTHER" id="PTHR43350:SF19">
    <property type="entry name" value="D-GULOSIDE 3-DEHYDROGENASE"/>
    <property type="match status" value="1"/>
</dbReference>
<accession>W6M9I0</accession>
<reference evidence="6" key="1">
    <citation type="submission" date="2013-07" db="EMBL/GenBank/DDBJ databases">
        <authorList>
            <person name="McIlroy S."/>
        </authorList>
    </citation>
    <scope>NUCLEOTIDE SEQUENCE [LARGE SCALE GENOMIC DNA]</scope>
    <source>
        <strain evidence="6">Run_A_D11</strain>
    </source>
</reference>
<protein>
    <submittedName>
        <fullName evidence="6">Alcohol dehydrogenase zinc-binding domain protein</fullName>
    </submittedName>
</protein>
<dbReference type="AlphaFoldDB" id="W6M9I0"/>
<evidence type="ECO:0000256" key="2">
    <source>
        <dbReference type="ARBA" id="ARBA00008072"/>
    </source>
</evidence>
<dbReference type="CDD" id="cd08255">
    <property type="entry name" value="2-desacetyl-2-hydroxyethyl_bacteriochlorophyllide_like"/>
    <property type="match status" value="1"/>
</dbReference>
<evidence type="ECO:0000256" key="4">
    <source>
        <dbReference type="ARBA" id="ARBA00022833"/>
    </source>
</evidence>
<keyword evidence="7" id="KW-1185">Reference proteome</keyword>
<keyword evidence="3" id="KW-0479">Metal-binding</keyword>
<dbReference type="InterPro" id="IPR036291">
    <property type="entry name" value="NAD(P)-bd_dom_sf"/>
</dbReference>
<dbReference type="PANTHER" id="PTHR43350">
    <property type="entry name" value="NAD-DEPENDENT ALCOHOL DEHYDROGENASE"/>
    <property type="match status" value="1"/>
</dbReference>
<dbReference type="EMBL" id="CBTJ020000037">
    <property type="protein sequence ID" value="CDI02420.1"/>
    <property type="molecule type" value="Genomic_DNA"/>
</dbReference>
<keyword evidence="4" id="KW-0862">Zinc</keyword>
<dbReference type="Gene3D" id="3.40.50.720">
    <property type="entry name" value="NAD(P)-binding Rossmann-like Domain"/>
    <property type="match status" value="1"/>
</dbReference>
<organism evidence="6 7">
    <name type="scientific">Candidatus Competibacter denitrificans Run_A_D11</name>
    <dbReference type="NCBI Taxonomy" id="1400863"/>
    <lineage>
        <taxon>Bacteria</taxon>
        <taxon>Pseudomonadati</taxon>
        <taxon>Pseudomonadota</taxon>
        <taxon>Gammaproteobacteria</taxon>
        <taxon>Candidatus Competibacteraceae</taxon>
        <taxon>Candidatus Competibacter</taxon>
    </lineage>
</organism>
<dbReference type="RefSeq" id="WP_048672604.1">
    <property type="nucleotide sequence ID" value="NZ_CBTJ020000037.1"/>
</dbReference>
<sequence>MESALTAQAFWVTGPGRGELRVESLPVPGPGEVLIRTLYSAISRGTEALVFRGEAPPSQYLTMRAPFQQGEFPAPVKYGYCSVGLVEAGAMAGGGQAVFCLYPHQNRYVVPAAAVTPVPGHIPPGRAVLAANLETALNALWDAAPRFGDRITVIGAGVVGCLIAWLAGQLPGCCVQLVDIDSTKSAVAKRLGVRFAGPTAADDDQDLVIHASGAADGLAMALRLAGFEATVVEVSWFGARPVSLPLGEAFHARRLRIQSSQVGAIAAAQRARWNHQRRMATVMALLADPVLDCLISGESLFAELPGVMTELSKNPPGVLCHRIRYAD</sequence>
<evidence type="ECO:0000256" key="5">
    <source>
        <dbReference type="ARBA" id="ARBA00023002"/>
    </source>
</evidence>
<dbReference type="Gene3D" id="3.90.180.10">
    <property type="entry name" value="Medium-chain alcohol dehydrogenases, catalytic domain"/>
    <property type="match status" value="1"/>
</dbReference>
<comment type="cofactor">
    <cofactor evidence="1">
        <name>Zn(2+)</name>
        <dbReference type="ChEBI" id="CHEBI:29105"/>
    </cofactor>
</comment>
<dbReference type="InterPro" id="IPR011032">
    <property type="entry name" value="GroES-like_sf"/>
</dbReference>
<dbReference type="SUPFAM" id="SSF51735">
    <property type="entry name" value="NAD(P)-binding Rossmann-fold domains"/>
    <property type="match status" value="1"/>
</dbReference>
<name>W6M9I0_9GAMM</name>
<reference evidence="6" key="2">
    <citation type="submission" date="2014-03" db="EMBL/GenBank/DDBJ databases">
        <title>Candidatus Competibacter-lineage genomes retrieved from metagenomes reveal functional metabolic diversity.</title>
        <authorList>
            <person name="McIlroy S.J."/>
            <person name="Albertsen M."/>
            <person name="Andresen E.K."/>
            <person name="Saunders A.M."/>
            <person name="Kristiansen R."/>
            <person name="Stokholm-Bjerregaard M."/>
            <person name="Nielsen K.L."/>
            <person name="Nielsen P.H."/>
        </authorList>
    </citation>
    <scope>NUCLEOTIDE SEQUENCE</scope>
    <source>
        <strain evidence="6">Run_A_D11</strain>
    </source>
</reference>
<dbReference type="SUPFAM" id="SSF50129">
    <property type="entry name" value="GroES-like"/>
    <property type="match status" value="1"/>
</dbReference>
<evidence type="ECO:0000313" key="7">
    <source>
        <dbReference type="Proteomes" id="UP000035760"/>
    </source>
</evidence>
<dbReference type="STRING" id="1400863.BN873_300041"/>
<keyword evidence="5" id="KW-0560">Oxidoreductase</keyword>
<evidence type="ECO:0000313" key="6">
    <source>
        <dbReference type="EMBL" id="CDI02420.1"/>
    </source>
</evidence>
<evidence type="ECO:0000256" key="1">
    <source>
        <dbReference type="ARBA" id="ARBA00001947"/>
    </source>
</evidence>